<feature type="transmembrane region" description="Helical" evidence="7">
    <location>
        <begin position="306"/>
        <end position="325"/>
    </location>
</feature>
<evidence type="ECO:0000256" key="6">
    <source>
        <dbReference type="ARBA" id="ARBA00038076"/>
    </source>
</evidence>
<dbReference type="EMBL" id="PYLO01000001">
    <property type="protein sequence ID" value="PST38586.1"/>
    <property type="molecule type" value="Genomic_DNA"/>
</dbReference>
<evidence type="ECO:0000256" key="4">
    <source>
        <dbReference type="ARBA" id="ARBA00022989"/>
    </source>
</evidence>
<feature type="transmembrane region" description="Helical" evidence="7">
    <location>
        <begin position="672"/>
        <end position="692"/>
    </location>
</feature>
<evidence type="ECO:0000256" key="2">
    <source>
        <dbReference type="ARBA" id="ARBA00022475"/>
    </source>
</evidence>
<dbReference type="RefSeq" id="WP_106999813.1">
    <property type="nucleotide sequence ID" value="NZ_PYLO01000001.1"/>
</dbReference>
<feature type="transmembrane region" description="Helical" evidence="7">
    <location>
        <begin position="29"/>
        <end position="48"/>
    </location>
</feature>
<dbReference type="InterPro" id="IPR050250">
    <property type="entry name" value="Macrolide_Exporter_MacB"/>
</dbReference>
<feature type="domain" description="ABC3 transporter permease C-terminal" evidence="8">
    <location>
        <begin position="675"/>
        <end position="790"/>
    </location>
</feature>
<comment type="subcellular location">
    <subcellularLocation>
        <location evidence="1">Cell membrane</location>
        <topology evidence="1">Multi-pass membrane protein</topology>
    </subcellularLocation>
</comment>
<evidence type="ECO:0000256" key="3">
    <source>
        <dbReference type="ARBA" id="ARBA00022692"/>
    </source>
</evidence>
<dbReference type="GO" id="GO:0022857">
    <property type="term" value="F:transmembrane transporter activity"/>
    <property type="evidence" value="ECO:0007669"/>
    <property type="project" value="TreeGrafter"/>
</dbReference>
<gene>
    <name evidence="9" type="ORF">C7U56_01105</name>
</gene>
<comment type="similarity">
    <text evidence="6">Belongs to the ABC-4 integral membrane protein family.</text>
</comment>
<evidence type="ECO:0000313" key="9">
    <source>
        <dbReference type="EMBL" id="PST38586.1"/>
    </source>
</evidence>
<protein>
    <recommendedName>
        <fullName evidence="8">ABC3 transporter permease C-terminal domain-containing protein</fullName>
    </recommendedName>
</protein>
<name>A0A2T3FTI0_9CLOT</name>
<sequence>MTWPFENDTSAIVKKLADRSMKADKRRNAFIIITIAFAVSLMMVLALYNLGTDRENRLYLQGRYQSSFINSTSTVFEKLEHNNQIESVGKEAAMGTSRINDYTLDVYYRDQNALELKGVTDLLGKMPEAENEIIVEQSYLEHLGLPVQLDQTVTLDMPFGENQTYHVCGIIQSRNASRIYQVIVSNGLYSRYGKANCYDLLVRLKNTENMDSETLKLLINEIAEQSGVPEQYVMYSSTYFGLAEEKSTQELLVIIGASSLIVLACSLVIYSLFYISVIGKTHEYGRLRVLGATSVQIKRIVRKENFLLSCAAIPIGVVLGSVLGYCFVPDGWHWMTTLECAVVIALVTEIALKIAVHTPVKKASMVSPIEALRINTTDTPATEKTRIEHRKITPSSLARMSFARNKKKAILTVLSLGFAGVLLMCAATYLNSTDVESMAKQQFANGDIVLSLDPANTNAEDRPAGINALQTKNPLDEVLEETISDMNGVKNIEFIQGCVSNMEFPTPFKDGNSHFFTQIGIPENQYEAFSQGLIEGTADRQKLINGKGVIVDNSAKLLSDYYNYTPQIGDIVKVETADGQWEEFTVMGIGKAPNLGGDSASFYFPQELLPMMKENVSNFNITCIVDVERDQLTEVENKIFQLAENRGGIEVFSISDIITYLQEEMNNIKMPLYGLVFFIAVFGLISLINTLMTNIISRQQEFGILQSVGLSSKQFSKMLQTECFYYVSGTAILTLTIGTLTGFVLCKVFNQVGTFGTLTYHFPVLEISIYFVALFFILAAYSVFSVRYSKRHPVIERIKTME</sequence>
<feature type="transmembrane region" description="Helical" evidence="7">
    <location>
        <begin position="251"/>
        <end position="278"/>
    </location>
</feature>
<dbReference type="AlphaFoldDB" id="A0A2T3FTI0"/>
<evidence type="ECO:0000256" key="1">
    <source>
        <dbReference type="ARBA" id="ARBA00004651"/>
    </source>
</evidence>
<accession>A0A2T3FTI0</accession>
<evidence type="ECO:0000313" key="10">
    <source>
        <dbReference type="Proteomes" id="UP000241048"/>
    </source>
</evidence>
<feature type="transmembrane region" description="Helical" evidence="7">
    <location>
        <begin position="723"/>
        <end position="745"/>
    </location>
</feature>
<comment type="caution">
    <text evidence="9">The sequence shown here is derived from an EMBL/GenBank/DDBJ whole genome shotgun (WGS) entry which is preliminary data.</text>
</comment>
<feature type="transmembrane region" description="Helical" evidence="7">
    <location>
        <begin position="409"/>
        <end position="430"/>
    </location>
</feature>
<organism evidence="9 10">
    <name type="scientific">Clostridium fessum</name>
    <dbReference type="NCBI Taxonomy" id="2126740"/>
    <lineage>
        <taxon>Bacteria</taxon>
        <taxon>Bacillati</taxon>
        <taxon>Bacillota</taxon>
        <taxon>Clostridia</taxon>
        <taxon>Eubacteriales</taxon>
        <taxon>Clostridiaceae</taxon>
        <taxon>Clostridium</taxon>
    </lineage>
</organism>
<dbReference type="GO" id="GO:0005886">
    <property type="term" value="C:plasma membrane"/>
    <property type="evidence" value="ECO:0007669"/>
    <property type="project" value="UniProtKB-SubCell"/>
</dbReference>
<feature type="transmembrane region" description="Helical" evidence="7">
    <location>
        <begin position="765"/>
        <end position="784"/>
    </location>
</feature>
<evidence type="ECO:0000259" key="8">
    <source>
        <dbReference type="Pfam" id="PF02687"/>
    </source>
</evidence>
<dbReference type="Proteomes" id="UP000241048">
    <property type="component" value="Unassembled WGS sequence"/>
</dbReference>
<reference evidence="9 10" key="1">
    <citation type="submission" date="2018-03" db="EMBL/GenBank/DDBJ databases">
        <title>Lachnoclostridium SNUG30386 gen.nov., sp.nov., isolated from human faeces.</title>
        <authorList>
            <person name="Seo B."/>
            <person name="Jeon K."/>
            <person name="Ko G."/>
        </authorList>
    </citation>
    <scope>NUCLEOTIDE SEQUENCE [LARGE SCALE GENOMIC DNA]</scope>
    <source>
        <strain evidence="9 10">SNUG30386</strain>
    </source>
</reference>
<feature type="domain" description="ABC3 transporter permease C-terminal" evidence="8">
    <location>
        <begin position="257"/>
        <end position="330"/>
    </location>
</feature>
<keyword evidence="4 7" id="KW-1133">Transmembrane helix</keyword>
<evidence type="ECO:0000256" key="5">
    <source>
        <dbReference type="ARBA" id="ARBA00023136"/>
    </source>
</evidence>
<dbReference type="PANTHER" id="PTHR30572">
    <property type="entry name" value="MEMBRANE COMPONENT OF TRANSPORTER-RELATED"/>
    <property type="match status" value="1"/>
</dbReference>
<dbReference type="Pfam" id="PF02687">
    <property type="entry name" value="FtsX"/>
    <property type="match status" value="2"/>
</dbReference>
<keyword evidence="5 7" id="KW-0472">Membrane</keyword>
<keyword evidence="10" id="KW-1185">Reference proteome</keyword>
<feature type="transmembrane region" description="Helical" evidence="7">
    <location>
        <begin position="331"/>
        <end position="352"/>
    </location>
</feature>
<dbReference type="PANTHER" id="PTHR30572:SF4">
    <property type="entry name" value="ABC TRANSPORTER PERMEASE YTRF"/>
    <property type="match status" value="1"/>
</dbReference>
<keyword evidence="3 7" id="KW-0812">Transmembrane</keyword>
<dbReference type="InterPro" id="IPR003838">
    <property type="entry name" value="ABC3_permease_C"/>
</dbReference>
<proteinExistence type="inferred from homology"/>
<keyword evidence="2" id="KW-1003">Cell membrane</keyword>
<evidence type="ECO:0000256" key="7">
    <source>
        <dbReference type="SAM" id="Phobius"/>
    </source>
</evidence>